<evidence type="ECO:0008006" key="4">
    <source>
        <dbReference type="Google" id="ProtNLM"/>
    </source>
</evidence>
<name>A0A0A6PDJ2_9GAMM</name>
<organism evidence="2 3">
    <name type="scientific">Candidatus Thiomargarita nelsonii</name>
    <dbReference type="NCBI Taxonomy" id="1003181"/>
    <lineage>
        <taxon>Bacteria</taxon>
        <taxon>Pseudomonadati</taxon>
        <taxon>Pseudomonadota</taxon>
        <taxon>Gammaproteobacteria</taxon>
        <taxon>Thiotrichales</taxon>
        <taxon>Thiotrichaceae</taxon>
        <taxon>Thiomargarita</taxon>
    </lineage>
</organism>
<dbReference type="EMBL" id="JSZA02000077">
    <property type="protein sequence ID" value="KHD08820.1"/>
    <property type="molecule type" value="Genomic_DNA"/>
</dbReference>
<dbReference type="Proteomes" id="UP000030428">
    <property type="component" value="Unassembled WGS sequence"/>
</dbReference>
<evidence type="ECO:0000256" key="1">
    <source>
        <dbReference type="SAM" id="SignalP"/>
    </source>
</evidence>
<reference evidence="2 3" key="1">
    <citation type="journal article" date="2016" name="Front. Microbiol.">
        <title>Single-Cell (Meta-)Genomics of a Dimorphic Candidatus Thiomargarita nelsonii Reveals Genomic Plasticity.</title>
        <authorList>
            <person name="Flood B.E."/>
            <person name="Fliss P."/>
            <person name="Jones D.S."/>
            <person name="Dick G.J."/>
            <person name="Jain S."/>
            <person name="Kaster A.K."/>
            <person name="Winkel M."/>
            <person name="Mussmann M."/>
            <person name="Bailey J."/>
        </authorList>
    </citation>
    <scope>NUCLEOTIDE SEQUENCE [LARGE SCALE GENOMIC DNA]</scope>
    <source>
        <strain evidence="2">Hydrate Ridge</strain>
    </source>
</reference>
<feature type="signal peptide" evidence="1">
    <location>
        <begin position="1"/>
        <end position="21"/>
    </location>
</feature>
<feature type="chain" id="PRO_5002020828" description="SGNH hydrolase-type esterase domain-containing protein" evidence="1">
    <location>
        <begin position="22"/>
        <end position="340"/>
    </location>
</feature>
<dbReference type="AlphaFoldDB" id="A0A0A6PDJ2"/>
<keyword evidence="1" id="KW-0732">Signal</keyword>
<sequence>MKICNVLLIVFSIGLISSVYADAVIISNDLDIHIPSAQYQPLLENEQNLWANLKFTGIDADGNLTWKLDSYGVESANPSNTTALLMIGASYESGKTRIDDNNFASLNGMAVGYGSYLALGDAYIREKSSNGLVVNEANVGNTTFYRATCFYDSCLPGGDMFGYNEQFERALQRVAMYNLEDPTMIDGYNAQFLFIGIPNDCIHSDALGVPQGEARPCDIEKVNETVDRIIEVANKASDFGIIPIVALHPEYDAIDLPLVKSALNFEWVANEYEYNLLRNEYSKRVKKEIRNVIVLELWENFEHRGDGIHPSKQTVMMAAKKLAEIVNLYLTPKKPSKACA</sequence>
<proteinExistence type="predicted"/>
<evidence type="ECO:0000313" key="2">
    <source>
        <dbReference type="EMBL" id="KHD08820.1"/>
    </source>
</evidence>
<protein>
    <recommendedName>
        <fullName evidence="4">SGNH hydrolase-type esterase domain-containing protein</fullName>
    </recommendedName>
</protein>
<comment type="caution">
    <text evidence="2">The sequence shown here is derived from an EMBL/GenBank/DDBJ whole genome shotgun (WGS) entry which is preliminary data.</text>
</comment>
<keyword evidence="3" id="KW-1185">Reference proteome</keyword>
<gene>
    <name evidence="2" type="ORF">PN36_19010</name>
</gene>
<accession>A0A0A6PDJ2</accession>
<evidence type="ECO:0000313" key="3">
    <source>
        <dbReference type="Proteomes" id="UP000030428"/>
    </source>
</evidence>